<dbReference type="PANTHER" id="PTHR23517:SF13">
    <property type="entry name" value="MAJOR FACILITATOR SUPERFAMILY MFS_1"/>
    <property type="match status" value="1"/>
</dbReference>
<feature type="transmembrane region" description="Helical" evidence="7">
    <location>
        <begin position="12"/>
        <end position="33"/>
    </location>
</feature>
<evidence type="ECO:0000256" key="6">
    <source>
        <dbReference type="ARBA" id="ARBA00023136"/>
    </source>
</evidence>
<feature type="transmembrane region" description="Helical" evidence="7">
    <location>
        <begin position="274"/>
        <end position="296"/>
    </location>
</feature>
<dbReference type="RefSeq" id="WP_188893493.1">
    <property type="nucleotide sequence ID" value="NZ_BMMZ01000001.1"/>
</dbReference>
<evidence type="ECO:0000256" key="4">
    <source>
        <dbReference type="ARBA" id="ARBA00022692"/>
    </source>
</evidence>
<evidence type="ECO:0000256" key="7">
    <source>
        <dbReference type="SAM" id="Phobius"/>
    </source>
</evidence>
<dbReference type="GO" id="GO:0022857">
    <property type="term" value="F:transmembrane transporter activity"/>
    <property type="evidence" value="ECO:0007669"/>
    <property type="project" value="InterPro"/>
</dbReference>
<comment type="subcellular location">
    <subcellularLocation>
        <location evidence="1">Cell membrane</location>
        <topology evidence="1">Multi-pass membrane protein</topology>
    </subcellularLocation>
</comment>
<dbReference type="InterPro" id="IPR020846">
    <property type="entry name" value="MFS_dom"/>
</dbReference>
<dbReference type="PROSITE" id="PS50850">
    <property type="entry name" value="MFS"/>
    <property type="match status" value="1"/>
</dbReference>
<keyword evidence="6 7" id="KW-0472">Membrane</keyword>
<proteinExistence type="predicted"/>
<gene>
    <name evidence="9" type="ORF">GCM10011575_04110</name>
</gene>
<comment type="caution">
    <text evidence="9">The sequence shown here is derived from an EMBL/GenBank/DDBJ whole genome shotgun (WGS) entry which is preliminary data.</text>
</comment>
<evidence type="ECO:0000256" key="3">
    <source>
        <dbReference type="ARBA" id="ARBA00022475"/>
    </source>
</evidence>
<feature type="transmembrane region" description="Helical" evidence="7">
    <location>
        <begin position="210"/>
        <end position="231"/>
    </location>
</feature>
<dbReference type="EMBL" id="BMMZ01000001">
    <property type="protein sequence ID" value="GGL49154.1"/>
    <property type="molecule type" value="Genomic_DNA"/>
</dbReference>
<feature type="transmembrane region" description="Helical" evidence="7">
    <location>
        <begin position="74"/>
        <end position="93"/>
    </location>
</feature>
<sequence>MHVRRNPGWQRVAVALATVAWGGNQFTPLLVMYRQHSGFSSQAVTVLLAAYVIGIIPALLLGGPLSDRHGRRPLMYPAVPITALASLLLALGADSEPVLFVGRMLSGVALGLGMAVGTSWLKELRPGSGASLASTALTAGFAIGAGAAAALAQFAPWPTGLAYLVHILLAVAAMFLLIGTPETRISRPGQAPSRPLLADLVVPKARERRFLLVLLPMAPWIFGFAGSAYAILPNLLVGWSKGLATGLSGLHCLIALGCGIAVQPLGRRLTSYGAPTAIGAGLGTGVVGLLIGGFAIAGQIPAAFLVAAAVLGCGYGLLMVAGLAEVQRLAGPDDLAGLTAVFYSLSYLGFFVPAVLAGLSRELGYPLMFAGGAVLGLVALGTVLAGGRSTRPEIVVAASRELAADGAD</sequence>
<evidence type="ECO:0000256" key="2">
    <source>
        <dbReference type="ARBA" id="ARBA00022448"/>
    </source>
</evidence>
<evidence type="ECO:0000313" key="10">
    <source>
        <dbReference type="Proteomes" id="UP000613840"/>
    </source>
</evidence>
<evidence type="ECO:0000256" key="5">
    <source>
        <dbReference type="ARBA" id="ARBA00022989"/>
    </source>
</evidence>
<evidence type="ECO:0000313" key="9">
    <source>
        <dbReference type="EMBL" id="GGL49154.1"/>
    </source>
</evidence>
<feature type="transmembrane region" description="Helical" evidence="7">
    <location>
        <begin position="39"/>
        <end position="62"/>
    </location>
</feature>
<dbReference type="AlphaFoldDB" id="A0A917S1R1"/>
<reference evidence="9" key="2">
    <citation type="submission" date="2020-09" db="EMBL/GenBank/DDBJ databases">
        <authorList>
            <person name="Sun Q."/>
            <person name="Zhou Y."/>
        </authorList>
    </citation>
    <scope>NUCLEOTIDE SEQUENCE</scope>
    <source>
        <strain evidence="9">CGMCC 4.7306</strain>
    </source>
</reference>
<keyword evidence="3" id="KW-1003">Cell membrane</keyword>
<dbReference type="InterPro" id="IPR036259">
    <property type="entry name" value="MFS_trans_sf"/>
</dbReference>
<feature type="transmembrane region" description="Helical" evidence="7">
    <location>
        <begin position="363"/>
        <end position="385"/>
    </location>
</feature>
<name>A0A917S1R1_9ACTN</name>
<feature type="transmembrane region" description="Helical" evidence="7">
    <location>
        <begin position="161"/>
        <end position="178"/>
    </location>
</feature>
<protein>
    <submittedName>
        <fullName evidence="9">Major facilitator family transporter</fullName>
    </submittedName>
</protein>
<dbReference type="InterPro" id="IPR011701">
    <property type="entry name" value="MFS"/>
</dbReference>
<dbReference type="GO" id="GO:0005886">
    <property type="term" value="C:plasma membrane"/>
    <property type="evidence" value="ECO:0007669"/>
    <property type="project" value="UniProtKB-SubCell"/>
</dbReference>
<keyword evidence="4 7" id="KW-0812">Transmembrane</keyword>
<feature type="transmembrane region" description="Helical" evidence="7">
    <location>
        <begin position="243"/>
        <end position="262"/>
    </location>
</feature>
<dbReference type="SUPFAM" id="SSF103473">
    <property type="entry name" value="MFS general substrate transporter"/>
    <property type="match status" value="1"/>
</dbReference>
<organism evidence="9 10">
    <name type="scientific">Microlunatus endophyticus</name>
    <dbReference type="NCBI Taxonomy" id="1716077"/>
    <lineage>
        <taxon>Bacteria</taxon>
        <taxon>Bacillati</taxon>
        <taxon>Actinomycetota</taxon>
        <taxon>Actinomycetes</taxon>
        <taxon>Propionibacteriales</taxon>
        <taxon>Propionibacteriaceae</taxon>
        <taxon>Microlunatus</taxon>
    </lineage>
</organism>
<feature type="transmembrane region" description="Helical" evidence="7">
    <location>
        <begin position="99"/>
        <end position="121"/>
    </location>
</feature>
<keyword evidence="10" id="KW-1185">Reference proteome</keyword>
<evidence type="ECO:0000256" key="1">
    <source>
        <dbReference type="ARBA" id="ARBA00004651"/>
    </source>
</evidence>
<feature type="domain" description="Major facilitator superfamily (MFS) profile" evidence="8">
    <location>
        <begin position="1"/>
        <end position="388"/>
    </location>
</feature>
<keyword evidence="2" id="KW-0813">Transport</keyword>
<keyword evidence="5 7" id="KW-1133">Transmembrane helix</keyword>
<dbReference type="InterPro" id="IPR050171">
    <property type="entry name" value="MFS_Transporters"/>
</dbReference>
<dbReference type="Pfam" id="PF07690">
    <property type="entry name" value="MFS_1"/>
    <property type="match status" value="1"/>
</dbReference>
<dbReference type="Gene3D" id="1.20.1250.20">
    <property type="entry name" value="MFS general substrate transporter like domains"/>
    <property type="match status" value="1"/>
</dbReference>
<feature type="transmembrane region" description="Helical" evidence="7">
    <location>
        <begin position="133"/>
        <end position="155"/>
    </location>
</feature>
<accession>A0A917S1R1</accession>
<feature type="transmembrane region" description="Helical" evidence="7">
    <location>
        <begin position="302"/>
        <end position="323"/>
    </location>
</feature>
<feature type="transmembrane region" description="Helical" evidence="7">
    <location>
        <begin position="335"/>
        <end position="357"/>
    </location>
</feature>
<dbReference type="Proteomes" id="UP000613840">
    <property type="component" value="Unassembled WGS sequence"/>
</dbReference>
<evidence type="ECO:0000259" key="8">
    <source>
        <dbReference type="PROSITE" id="PS50850"/>
    </source>
</evidence>
<dbReference type="PANTHER" id="PTHR23517">
    <property type="entry name" value="RESISTANCE PROTEIN MDTM, PUTATIVE-RELATED-RELATED"/>
    <property type="match status" value="1"/>
</dbReference>
<reference evidence="9" key="1">
    <citation type="journal article" date="2014" name="Int. J. Syst. Evol. Microbiol.">
        <title>Complete genome sequence of Corynebacterium casei LMG S-19264T (=DSM 44701T), isolated from a smear-ripened cheese.</title>
        <authorList>
            <consortium name="US DOE Joint Genome Institute (JGI-PGF)"/>
            <person name="Walter F."/>
            <person name="Albersmeier A."/>
            <person name="Kalinowski J."/>
            <person name="Ruckert C."/>
        </authorList>
    </citation>
    <scope>NUCLEOTIDE SEQUENCE</scope>
    <source>
        <strain evidence="9">CGMCC 4.7306</strain>
    </source>
</reference>